<proteinExistence type="predicted"/>
<name>A0A381S7I7_9ZZZZ</name>
<dbReference type="AlphaFoldDB" id="A0A381S7I7"/>
<sequence>MALTNKEHTPPEIWLKEEASSLLEKIIDALNAAYTMPLECIWLEEELVQNYLEILKEMESLLLLIWGQLKEGNISKIEHKVLVWYGRQQRSSKNILRRYYRLHEQLTEWESSPDAKSFGLSGTWKDYLLFVMTLERNFLTMGSFTKESSSSAELEKFAIHYLQKIQMLHRASPHALCADFFTWLSPFTQESVFLPVLATNDVLETKSATFESFRSQLLQSQEWEKLSGLYLKLLVELAGKKG</sequence>
<dbReference type="EMBL" id="UINC01002761">
    <property type="protein sequence ID" value="SVA00030.1"/>
    <property type="molecule type" value="Genomic_DNA"/>
</dbReference>
<organism evidence="1">
    <name type="scientific">marine metagenome</name>
    <dbReference type="NCBI Taxonomy" id="408172"/>
    <lineage>
        <taxon>unclassified sequences</taxon>
        <taxon>metagenomes</taxon>
        <taxon>ecological metagenomes</taxon>
    </lineage>
</organism>
<gene>
    <name evidence="1" type="ORF">METZ01_LOCUS52884</name>
</gene>
<evidence type="ECO:0000313" key="1">
    <source>
        <dbReference type="EMBL" id="SVA00030.1"/>
    </source>
</evidence>
<protein>
    <submittedName>
        <fullName evidence="1">Uncharacterized protein</fullName>
    </submittedName>
</protein>
<accession>A0A381S7I7</accession>
<reference evidence="1" key="1">
    <citation type="submission" date="2018-05" db="EMBL/GenBank/DDBJ databases">
        <authorList>
            <person name="Lanie J.A."/>
            <person name="Ng W.-L."/>
            <person name="Kazmierczak K.M."/>
            <person name="Andrzejewski T.M."/>
            <person name="Davidsen T.M."/>
            <person name="Wayne K.J."/>
            <person name="Tettelin H."/>
            <person name="Glass J.I."/>
            <person name="Rusch D."/>
            <person name="Podicherti R."/>
            <person name="Tsui H.-C.T."/>
            <person name="Winkler M.E."/>
        </authorList>
    </citation>
    <scope>NUCLEOTIDE SEQUENCE</scope>
</reference>